<evidence type="ECO:0000313" key="1">
    <source>
        <dbReference type="EMBL" id="AVG46919.1"/>
    </source>
</evidence>
<sequence>MTNNKTCEKYNMNHCIIMANLKENMFENELSPNHYNQNFELDYFKKLQSVQGPKYILSISATPINKDKSITQLYNYIK</sequence>
<protein>
    <submittedName>
        <fullName evidence="1">Uncharacterized protein</fullName>
    </submittedName>
</protein>
<dbReference type="EMBL" id="MG602508">
    <property type="protein sequence ID" value="AVG46919.1"/>
    <property type="molecule type" value="Genomic_DNA"/>
</dbReference>
<name>A0A2L2DL68_MIMIV</name>
<organismHost>
    <name type="scientific">Acanthamoeba polyphaga</name>
    <name type="common">Amoeba</name>
    <dbReference type="NCBI Taxonomy" id="5757"/>
</organismHost>
<reference evidence="1" key="1">
    <citation type="journal article" date="2017" name="Front. Microbiol.">
        <title>Genome Characterization of the First Mimiviruses of Lineage C Isolated in Brazil.</title>
        <authorList>
            <person name="Assis F.L."/>
            <person name="Franco-Luiz A.P.M."/>
            <person name="Dos Santos R.N."/>
            <person name="Campos F.S."/>
            <person name="Dornas F.P."/>
            <person name="Borato P.V.M."/>
            <person name="Franco A.C."/>
            <person name="Abrahao J.S."/>
            <person name="Colson P."/>
            <person name="Scola B."/>
        </authorList>
    </citation>
    <scope>NUCLEOTIDE SEQUENCE [LARGE SCALE GENOMIC DNA]</scope>
</reference>
<proteinExistence type="predicted"/>
<accession>A0A2L2DL68</accession>
<dbReference type="Proteomes" id="UP000279644">
    <property type="component" value="Segment"/>
</dbReference>
<organism evidence="1">
    <name type="scientific">Acanthamoeba polyphaga mimivirus</name>
    <name type="common">APMV</name>
    <dbReference type="NCBI Taxonomy" id="212035"/>
    <lineage>
        <taxon>Viruses</taxon>
        <taxon>Varidnaviria</taxon>
        <taxon>Bamfordvirae</taxon>
        <taxon>Nucleocytoviricota</taxon>
        <taxon>Megaviricetes</taxon>
        <taxon>Imitervirales</taxon>
        <taxon>Mimiviridae</taxon>
        <taxon>Megamimivirinae</taxon>
        <taxon>Mimivirus</taxon>
        <taxon>Mimivirus bradfordmassiliense</taxon>
    </lineage>
</organism>